<dbReference type="EMBL" id="QCYY01002902">
    <property type="protein sequence ID" value="ROT66696.1"/>
    <property type="molecule type" value="Genomic_DNA"/>
</dbReference>
<reference evidence="3 4" key="1">
    <citation type="submission" date="2018-04" db="EMBL/GenBank/DDBJ databases">
        <authorList>
            <person name="Zhang X."/>
            <person name="Yuan J."/>
            <person name="Li F."/>
            <person name="Xiang J."/>
        </authorList>
    </citation>
    <scope>NUCLEOTIDE SEQUENCE [LARGE SCALE GENOMIC DNA]</scope>
    <source>
        <tissue evidence="3">Muscle</tissue>
    </source>
</reference>
<keyword evidence="2" id="KW-1133">Transmembrane helix</keyword>
<evidence type="ECO:0000256" key="2">
    <source>
        <dbReference type="SAM" id="Phobius"/>
    </source>
</evidence>
<keyword evidence="4" id="KW-1185">Reference proteome</keyword>
<dbReference type="Proteomes" id="UP000283509">
    <property type="component" value="Unassembled WGS sequence"/>
</dbReference>
<dbReference type="STRING" id="6689.A0A423SR69"/>
<organism evidence="3 4">
    <name type="scientific">Penaeus vannamei</name>
    <name type="common">Whiteleg shrimp</name>
    <name type="synonym">Litopenaeus vannamei</name>
    <dbReference type="NCBI Taxonomy" id="6689"/>
    <lineage>
        <taxon>Eukaryota</taxon>
        <taxon>Metazoa</taxon>
        <taxon>Ecdysozoa</taxon>
        <taxon>Arthropoda</taxon>
        <taxon>Crustacea</taxon>
        <taxon>Multicrustacea</taxon>
        <taxon>Malacostraca</taxon>
        <taxon>Eumalacostraca</taxon>
        <taxon>Eucarida</taxon>
        <taxon>Decapoda</taxon>
        <taxon>Dendrobranchiata</taxon>
        <taxon>Penaeoidea</taxon>
        <taxon>Penaeidae</taxon>
        <taxon>Penaeus</taxon>
    </lineage>
</organism>
<accession>A0A423SR69</accession>
<feature type="compositionally biased region" description="Basic residues" evidence="1">
    <location>
        <begin position="395"/>
        <end position="406"/>
    </location>
</feature>
<feature type="compositionally biased region" description="Pro residues" evidence="1">
    <location>
        <begin position="149"/>
        <end position="168"/>
    </location>
</feature>
<dbReference type="AlphaFoldDB" id="A0A423SR69"/>
<proteinExistence type="predicted"/>
<feature type="compositionally biased region" description="Polar residues" evidence="1">
    <location>
        <begin position="313"/>
        <end position="338"/>
    </location>
</feature>
<evidence type="ECO:0000313" key="3">
    <source>
        <dbReference type="EMBL" id="ROT66696.1"/>
    </source>
</evidence>
<comment type="caution">
    <text evidence="3">The sequence shown here is derived from an EMBL/GenBank/DDBJ whole genome shotgun (WGS) entry which is preliminary data.</text>
</comment>
<evidence type="ECO:0000256" key="1">
    <source>
        <dbReference type="SAM" id="MobiDB-lite"/>
    </source>
</evidence>
<feature type="compositionally biased region" description="Basic and acidic residues" evidence="1">
    <location>
        <begin position="407"/>
        <end position="421"/>
    </location>
</feature>
<gene>
    <name evidence="3" type="ORF">C7M84_015276</name>
</gene>
<dbReference type="PRINTS" id="PR01217">
    <property type="entry name" value="PRICHEXTENSN"/>
</dbReference>
<name>A0A423SR69_PENVA</name>
<feature type="compositionally biased region" description="Low complexity" evidence="1">
    <location>
        <begin position="194"/>
        <end position="206"/>
    </location>
</feature>
<feature type="transmembrane region" description="Helical" evidence="2">
    <location>
        <begin position="70"/>
        <end position="88"/>
    </location>
</feature>
<keyword evidence="2" id="KW-0812">Transmembrane</keyword>
<sequence length="433" mass="47486">MIPNDSHCPHGRLRAHMSICSSRTLHMLSKPRNIREMHCQNVPHLNLPFSERTLQTPTGAMRRLLPTRSLSLFLIFVPTLSLLVPFFLPSLASSFGPNPIAPLSPFFLVPLTLLLLHPQPLPHLALSPSTPLLSSRFSIHLPIQSSPLSRPPPSAPPPPPSPSLPSFPQAPHPNPFLISFLQAPHPPSLPSVPLPSTQGLSPTTPATSPPLLLPLKSRASPSPKAPLSLFPRDPQSPGLQMDSTYHCFFSLTPAGYDTVAKKSTSRPECVPEDEDVGSATRVKRCHFATAKFTSRGVTSPPVAGSAAGRLRHSGNSLSTSPNLVAQVTPTQHSVSASHGTAGRRVPRLGPEQPSRTSLMEGERGENTGINSRTKALTERTRKRRSKTEIEDKVKARQKRLRKKGTEKRRERTRKSERDRGNWHLHSSLKYRPT</sequence>
<feature type="region of interest" description="Disordered" evidence="1">
    <location>
        <begin position="295"/>
        <end position="433"/>
    </location>
</feature>
<feature type="region of interest" description="Disordered" evidence="1">
    <location>
        <begin position="188"/>
        <end position="211"/>
    </location>
</feature>
<reference evidence="3 4" key="2">
    <citation type="submission" date="2019-01" db="EMBL/GenBank/DDBJ databases">
        <title>The decoding of complex shrimp genome reveals the adaptation for benthos swimmer, frequently molting mechanism and breeding impact on genome.</title>
        <authorList>
            <person name="Sun Y."/>
            <person name="Gao Y."/>
            <person name="Yu Y."/>
        </authorList>
    </citation>
    <scope>NUCLEOTIDE SEQUENCE [LARGE SCALE GENOMIC DNA]</scope>
    <source>
        <tissue evidence="3">Muscle</tissue>
    </source>
</reference>
<keyword evidence="2" id="KW-0472">Membrane</keyword>
<evidence type="ECO:0000313" key="4">
    <source>
        <dbReference type="Proteomes" id="UP000283509"/>
    </source>
</evidence>
<protein>
    <submittedName>
        <fullName evidence="3">Uncharacterized protein</fullName>
    </submittedName>
</protein>
<feature type="region of interest" description="Disordered" evidence="1">
    <location>
        <begin position="146"/>
        <end position="168"/>
    </location>
</feature>